<gene>
    <name evidence="6" type="ORF">EIP75_14635</name>
</gene>
<sequence length="143" mass="15915">MPTHAFTVRKLADTAGVGVEAVRFYQRRGLLREPAREGNGFRQYDEGDVRRLRFIKRAQELGFSLDDVASLVSLSTETDQLRVREITQQRVLDIRQRATQLEAMAVALEGLVTCCQKSAKGDHCPIIAALVDHAPRPAEQVAA</sequence>
<evidence type="ECO:0000256" key="4">
    <source>
        <dbReference type="ARBA" id="ARBA00023163"/>
    </source>
</evidence>
<protein>
    <submittedName>
        <fullName evidence="6">MerR family transcriptional regulator</fullName>
    </submittedName>
</protein>
<dbReference type="PANTHER" id="PTHR30204">
    <property type="entry name" value="REDOX-CYCLING DRUG-SENSING TRANSCRIPTIONAL ACTIVATOR SOXR"/>
    <property type="match status" value="1"/>
</dbReference>
<keyword evidence="4" id="KW-0804">Transcription</keyword>
<evidence type="ECO:0000259" key="5">
    <source>
        <dbReference type="PROSITE" id="PS50937"/>
    </source>
</evidence>
<dbReference type="Pfam" id="PF13411">
    <property type="entry name" value="MerR_1"/>
    <property type="match status" value="1"/>
</dbReference>
<comment type="caution">
    <text evidence="6">The sequence shown here is derived from an EMBL/GenBank/DDBJ whole genome shotgun (WGS) entry which is preliminary data.</text>
</comment>
<dbReference type="EMBL" id="RSED01000011">
    <property type="protein sequence ID" value="RRS03493.1"/>
    <property type="molecule type" value="Genomic_DNA"/>
</dbReference>
<dbReference type="PANTHER" id="PTHR30204:SF69">
    <property type="entry name" value="MERR-FAMILY TRANSCRIPTIONAL REGULATOR"/>
    <property type="match status" value="1"/>
</dbReference>
<dbReference type="PRINTS" id="PR00040">
    <property type="entry name" value="HTHMERR"/>
</dbReference>
<evidence type="ECO:0000313" key="6">
    <source>
        <dbReference type="EMBL" id="RRS03493.1"/>
    </source>
</evidence>
<name>A0A3R8T0T7_9BURK</name>
<organism evidence="6 7">
    <name type="scientific">Aquabacterium soli</name>
    <dbReference type="NCBI Taxonomy" id="2493092"/>
    <lineage>
        <taxon>Bacteria</taxon>
        <taxon>Pseudomonadati</taxon>
        <taxon>Pseudomonadota</taxon>
        <taxon>Betaproteobacteria</taxon>
        <taxon>Burkholderiales</taxon>
        <taxon>Aquabacterium</taxon>
    </lineage>
</organism>
<dbReference type="OrthoDB" id="5297305at2"/>
<dbReference type="SUPFAM" id="SSF46955">
    <property type="entry name" value="Putative DNA-binding domain"/>
    <property type="match status" value="1"/>
</dbReference>
<evidence type="ECO:0000256" key="3">
    <source>
        <dbReference type="ARBA" id="ARBA00023125"/>
    </source>
</evidence>
<accession>A0A3R8T0T7</accession>
<evidence type="ECO:0000313" key="7">
    <source>
        <dbReference type="Proteomes" id="UP000269265"/>
    </source>
</evidence>
<dbReference type="GO" id="GO:0003677">
    <property type="term" value="F:DNA binding"/>
    <property type="evidence" value="ECO:0007669"/>
    <property type="project" value="UniProtKB-KW"/>
</dbReference>
<proteinExistence type="predicted"/>
<dbReference type="Proteomes" id="UP000269265">
    <property type="component" value="Unassembled WGS sequence"/>
</dbReference>
<dbReference type="InterPro" id="IPR009061">
    <property type="entry name" value="DNA-bd_dom_put_sf"/>
</dbReference>
<dbReference type="SMART" id="SM00422">
    <property type="entry name" value="HTH_MERR"/>
    <property type="match status" value="1"/>
</dbReference>
<dbReference type="PROSITE" id="PS50937">
    <property type="entry name" value="HTH_MERR_2"/>
    <property type="match status" value="1"/>
</dbReference>
<dbReference type="InterPro" id="IPR047057">
    <property type="entry name" value="MerR_fam"/>
</dbReference>
<dbReference type="RefSeq" id="WP_125244027.1">
    <property type="nucleotide sequence ID" value="NZ_RSED01000011.1"/>
</dbReference>
<keyword evidence="2" id="KW-0805">Transcription regulation</keyword>
<dbReference type="AlphaFoldDB" id="A0A3R8T0T7"/>
<dbReference type="Gene3D" id="1.10.1660.10">
    <property type="match status" value="1"/>
</dbReference>
<evidence type="ECO:0000256" key="1">
    <source>
        <dbReference type="ARBA" id="ARBA00022491"/>
    </source>
</evidence>
<evidence type="ECO:0000256" key="2">
    <source>
        <dbReference type="ARBA" id="ARBA00023015"/>
    </source>
</evidence>
<keyword evidence="1" id="KW-0678">Repressor</keyword>
<dbReference type="GO" id="GO:0003700">
    <property type="term" value="F:DNA-binding transcription factor activity"/>
    <property type="evidence" value="ECO:0007669"/>
    <property type="project" value="InterPro"/>
</dbReference>
<feature type="domain" description="HTH merR-type" evidence="5">
    <location>
        <begin position="5"/>
        <end position="74"/>
    </location>
</feature>
<keyword evidence="3" id="KW-0238">DNA-binding</keyword>
<reference evidence="6 7" key="1">
    <citation type="submission" date="2018-12" db="EMBL/GenBank/DDBJ databases">
        <title>The whole draft genome of Aquabacterium sp. SJQ9.</title>
        <authorList>
            <person name="Sun L."/>
            <person name="Gao X."/>
            <person name="Chen W."/>
            <person name="Huang K."/>
        </authorList>
    </citation>
    <scope>NUCLEOTIDE SEQUENCE [LARGE SCALE GENOMIC DNA]</scope>
    <source>
        <strain evidence="6 7">SJQ9</strain>
    </source>
</reference>
<keyword evidence="7" id="KW-1185">Reference proteome</keyword>
<dbReference type="InterPro" id="IPR000551">
    <property type="entry name" value="MerR-type_HTH_dom"/>
</dbReference>